<dbReference type="PANTHER" id="PTHR43283:SF7">
    <property type="entry name" value="BETA-LACTAMASE-RELATED DOMAIN-CONTAINING PROTEIN"/>
    <property type="match status" value="1"/>
</dbReference>
<reference evidence="2 3" key="1">
    <citation type="submission" date="2016-10" db="EMBL/GenBank/DDBJ databases">
        <authorList>
            <person name="de Groot N.N."/>
        </authorList>
    </citation>
    <scope>NUCLEOTIDE SEQUENCE [LARGE SCALE GENOMIC DNA]</scope>
    <source>
        <strain evidence="2 3">MT12</strain>
    </source>
</reference>
<dbReference type="InterPro" id="IPR050789">
    <property type="entry name" value="Diverse_Enzym_Activities"/>
</dbReference>
<evidence type="ECO:0000259" key="1">
    <source>
        <dbReference type="Pfam" id="PF00144"/>
    </source>
</evidence>
<dbReference type="InterPro" id="IPR001466">
    <property type="entry name" value="Beta-lactam-related"/>
</dbReference>
<sequence length="428" mass="47439">MTSTIWLIANGATYTELLHVPGIIMGSTMNSRRIMAAFPSAADEQVTLANWRQHPFSEWAFRNVRELLPTANIARASTPAPLSFAPRYLDDVSFADPRGETVGVGQALRASHTDGIVVSHRGQVAFEWYAHGLAPDTPHLIFSVSKSVAGTLGGILADHGKLDPHAPVTRYIPEMEGSVYGGSCTVRHLLDMSVGIRFDEDYMARDGDVMNYRRSTGWEPPDPAVPPTNLRDYLRTLRPNGTPHGQTFHYVSTNTDVLGWVYERACGISYAKILAQYLWQPMGAEHDAYIAVDSRGAARVAGGICATLRDLARFGEMMRNHGISNGRQVVPGWWVDDIRQNGNAEAWSRGDLTKVFPNGNYRNKWYTIDRNETPFAAVGIHGQWIYIDPTSETVIARVSSQPLPMDLDLDHMWMRGYRAIAARLAGKA</sequence>
<name>A0A1H5JB41_9BRAD</name>
<dbReference type="SUPFAM" id="SSF56601">
    <property type="entry name" value="beta-lactamase/transpeptidase-like"/>
    <property type="match status" value="1"/>
</dbReference>
<feature type="domain" description="Beta-lactamase-related" evidence="1">
    <location>
        <begin position="115"/>
        <end position="407"/>
    </location>
</feature>
<evidence type="ECO:0000313" key="2">
    <source>
        <dbReference type="EMBL" id="SEE49694.1"/>
    </source>
</evidence>
<dbReference type="PANTHER" id="PTHR43283">
    <property type="entry name" value="BETA-LACTAMASE-RELATED"/>
    <property type="match status" value="1"/>
</dbReference>
<dbReference type="Pfam" id="PF00144">
    <property type="entry name" value="Beta-lactamase"/>
    <property type="match status" value="1"/>
</dbReference>
<proteinExistence type="predicted"/>
<gene>
    <name evidence="2" type="ORF">SAMN05444164_8348</name>
</gene>
<dbReference type="EMBL" id="FNTH01000001">
    <property type="protein sequence ID" value="SEE49694.1"/>
    <property type="molecule type" value="Genomic_DNA"/>
</dbReference>
<dbReference type="AlphaFoldDB" id="A0A1H5JB41"/>
<dbReference type="Gene3D" id="3.40.710.10">
    <property type="entry name" value="DD-peptidase/beta-lactamase superfamily"/>
    <property type="match status" value="1"/>
</dbReference>
<accession>A0A1H5JB41</accession>
<organism evidence="2 3">
    <name type="scientific">Bradyrhizobium erythrophlei</name>
    <dbReference type="NCBI Taxonomy" id="1437360"/>
    <lineage>
        <taxon>Bacteria</taxon>
        <taxon>Pseudomonadati</taxon>
        <taxon>Pseudomonadota</taxon>
        <taxon>Alphaproteobacteria</taxon>
        <taxon>Hyphomicrobiales</taxon>
        <taxon>Nitrobacteraceae</taxon>
        <taxon>Bradyrhizobium</taxon>
    </lineage>
</organism>
<evidence type="ECO:0000313" key="3">
    <source>
        <dbReference type="Proteomes" id="UP000198992"/>
    </source>
</evidence>
<dbReference type="Proteomes" id="UP000198992">
    <property type="component" value="Unassembled WGS sequence"/>
</dbReference>
<protein>
    <recommendedName>
        <fullName evidence="1">Beta-lactamase-related domain-containing protein</fullName>
    </recommendedName>
</protein>
<dbReference type="InterPro" id="IPR012338">
    <property type="entry name" value="Beta-lactam/transpept-like"/>
</dbReference>